<dbReference type="InterPro" id="IPR021255">
    <property type="entry name" value="DUF2807"/>
</dbReference>
<proteinExistence type="predicted"/>
<feature type="domain" description="Putative auto-transporter adhesin head GIN" evidence="1">
    <location>
        <begin position="25"/>
        <end position="204"/>
    </location>
</feature>
<comment type="caution">
    <text evidence="2">The sequence shown here is derived from an EMBL/GenBank/DDBJ whole genome shotgun (WGS) entry which is preliminary data.</text>
</comment>
<reference evidence="2 3" key="1">
    <citation type="submission" date="2022-05" db="EMBL/GenBank/DDBJ databases">
        <title>Flavobacterium sp., isolated from activated sludge.</title>
        <authorList>
            <person name="Ran Q."/>
        </authorList>
    </citation>
    <scope>NUCLEOTIDE SEQUENCE [LARGE SCALE GENOMIC DNA]</scope>
    <source>
        <strain evidence="2 3">HXWNR70</strain>
    </source>
</reference>
<evidence type="ECO:0000313" key="2">
    <source>
        <dbReference type="EMBL" id="MCL9809950.1"/>
    </source>
</evidence>
<evidence type="ECO:0000313" key="3">
    <source>
        <dbReference type="Proteomes" id="UP001317191"/>
    </source>
</evidence>
<dbReference type="RefSeq" id="WP_250593341.1">
    <property type="nucleotide sequence ID" value="NZ_JAMLJM010000010.1"/>
</dbReference>
<dbReference type="Pfam" id="PF10988">
    <property type="entry name" value="DUF2807"/>
    <property type="match status" value="1"/>
</dbReference>
<sequence length="228" mass="24487">MKRLTFLFLASTQFLVAQTTKSVGDFTKVTGFDQISIVLIPAGENKVELSGNNSEQVEFVNNNGELKIRMPLQKLLKGEDVLAKVYFKKIEAAEANEGSHIKSEATIKSINFDIIAKEGATVQLNLEASRVAARSSGGSEIKLQGTTQNFEAIANSGAKVYAKDFVASQATATVNAGGEIEINASDFIDAKSRAGGSIIIYGDPKQVNQKTILGGNIIVKSNKKYHTN</sequence>
<keyword evidence="3" id="KW-1185">Reference proteome</keyword>
<evidence type="ECO:0000259" key="1">
    <source>
        <dbReference type="Pfam" id="PF10988"/>
    </source>
</evidence>
<dbReference type="Proteomes" id="UP001317191">
    <property type="component" value="Unassembled WGS sequence"/>
</dbReference>
<accession>A0ABT0TRC3</accession>
<dbReference type="Gene3D" id="2.160.20.120">
    <property type="match status" value="1"/>
</dbReference>
<dbReference type="EMBL" id="JAMLJM010000010">
    <property type="protein sequence ID" value="MCL9809950.1"/>
    <property type="molecule type" value="Genomic_DNA"/>
</dbReference>
<protein>
    <submittedName>
        <fullName evidence="2">DUF2807 domain-containing protein</fullName>
    </submittedName>
</protein>
<organism evidence="2 3">
    <name type="scientific">Flavobacterium luminosum</name>
    <dbReference type="NCBI Taxonomy" id="2949086"/>
    <lineage>
        <taxon>Bacteria</taxon>
        <taxon>Pseudomonadati</taxon>
        <taxon>Bacteroidota</taxon>
        <taxon>Flavobacteriia</taxon>
        <taxon>Flavobacteriales</taxon>
        <taxon>Flavobacteriaceae</taxon>
        <taxon>Flavobacterium</taxon>
    </lineage>
</organism>
<gene>
    <name evidence="2" type="ORF">NAT50_11335</name>
</gene>
<name>A0ABT0TRC3_9FLAO</name>